<name>A0ABW9JA31_9SPHI</name>
<feature type="chain" id="PRO_5045460233" evidence="1">
    <location>
        <begin position="21"/>
        <end position="93"/>
    </location>
</feature>
<gene>
    <name evidence="2" type="ORF">E6A44_015430</name>
</gene>
<accession>A0ABW9JA31</accession>
<feature type="signal peptide" evidence="1">
    <location>
        <begin position="1"/>
        <end position="20"/>
    </location>
</feature>
<dbReference type="Pfam" id="PF12099">
    <property type="entry name" value="DUF3575"/>
    <property type="match status" value="1"/>
</dbReference>
<dbReference type="Proteomes" id="UP001517247">
    <property type="component" value="Unassembled WGS sequence"/>
</dbReference>
<evidence type="ECO:0000313" key="3">
    <source>
        <dbReference type="Proteomes" id="UP001517247"/>
    </source>
</evidence>
<proteinExistence type="predicted"/>
<keyword evidence="1" id="KW-0732">Signal</keyword>
<dbReference type="EMBL" id="SSHJ02000008">
    <property type="protein sequence ID" value="MFN0256980.1"/>
    <property type="molecule type" value="Genomic_DNA"/>
</dbReference>
<organism evidence="2 3">
    <name type="scientific">Pedobacter ureilyticus</name>
    <dbReference type="NCBI Taxonomy" id="1393051"/>
    <lineage>
        <taxon>Bacteria</taxon>
        <taxon>Pseudomonadati</taxon>
        <taxon>Bacteroidota</taxon>
        <taxon>Sphingobacteriia</taxon>
        <taxon>Sphingobacteriales</taxon>
        <taxon>Sphingobacteriaceae</taxon>
        <taxon>Pedobacter</taxon>
    </lineage>
</organism>
<reference evidence="2 3" key="1">
    <citation type="submission" date="2024-12" db="EMBL/GenBank/DDBJ databases">
        <authorList>
            <person name="Hu S."/>
        </authorList>
    </citation>
    <scope>NUCLEOTIDE SEQUENCE [LARGE SCALE GENOMIC DNA]</scope>
    <source>
        <strain evidence="2 3">THG-T11</strain>
    </source>
</reference>
<dbReference type="InterPro" id="IPR021958">
    <property type="entry name" value="DUF3575"/>
</dbReference>
<keyword evidence="3" id="KW-1185">Reference proteome</keyword>
<protein>
    <submittedName>
        <fullName evidence="2">DUF3575 domain-containing protein</fullName>
    </submittedName>
</protein>
<sequence>MKKLMLLSFLLVFIAVLGNAQKTKNEAKVNLLGLAIGLPDISYERLLNEKMAVGLSTGMGFKNGKHYQNQYRYVLLPYYKYYFGNKYASGFFL</sequence>
<evidence type="ECO:0000313" key="2">
    <source>
        <dbReference type="EMBL" id="MFN0256980.1"/>
    </source>
</evidence>
<evidence type="ECO:0000256" key="1">
    <source>
        <dbReference type="SAM" id="SignalP"/>
    </source>
</evidence>
<comment type="caution">
    <text evidence="2">The sequence shown here is derived from an EMBL/GenBank/DDBJ whole genome shotgun (WGS) entry which is preliminary data.</text>
</comment>
<dbReference type="RefSeq" id="WP_138724066.1">
    <property type="nucleotide sequence ID" value="NZ_SSHJ02000008.1"/>
</dbReference>